<sequence length="39" mass="4866">MKHRIYEQKIFMLCHSNISTKFHNIRKWKSRIYGESIKL</sequence>
<proteinExistence type="predicted"/>
<dbReference type="AlphaFoldDB" id="A0A2P2Q7T4"/>
<accession>A0A2P2Q7T4</accession>
<organism evidence="1">
    <name type="scientific">Rhizophora mucronata</name>
    <name type="common">Asiatic mangrove</name>
    <dbReference type="NCBI Taxonomy" id="61149"/>
    <lineage>
        <taxon>Eukaryota</taxon>
        <taxon>Viridiplantae</taxon>
        <taxon>Streptophyta</taxon>
        <taxon>Embryophyta</taxon>
        <taxon>Tracheophyta</taxon>
        <taxon>Spermatophyta</taxon>
        <taxon>Magnoliopsida</taxon>
        <taxon>eudicotyledons</taxon>
        <taxon>Gunneridae</taxon>
        <taxon>Pentapetalae</taxon>
        <taxon>rosids</taxon>
        <taxon>fabids</taxon>
        <taxon>Malpighiales</taxon>
        <taxon>Rhizophoraceae</taxon>
        <taxon>Rhizophora</taxon>
    </lineage>
</organism>
<reference evidence="1" key="1">
    <citation type="submission" date="2018-02" db="EMBL/GenBank/DDBJ databases">
        <title>Rhizophora mucronata_Transcriptome.</title>
        <authorList>
            <person name="Meera S.P."/>
            <person name="Sreeshan A."/>
            <person name="Augustine A."/>
        </authorList>
    </citation>
    <scope>NUCLEOTIDE SEQUENCE</scope>
    <source>
        <tissue evidence="1">Leaf</tissue>
    </source>
</reference>
<name>A0A2P2Q7T4_RHIMU</name>
<dbReference type="EMBL" id="GGEC01082536">
    <property type="protein sequence ID" value="MBX63020.1"/>
    <property type="molecule type" value="Transcribed_RNA"/>
</dbReference>
<protein>
    <submittedName>
        <fullName evidence="1">Uncharacterized protein</fullName>
    </submittedName>
</protein>
<evidence type="ECO:0000313" key="1">
    <source>
        <dbReference type="EMBL" id="MBX63020.1"/>
    </source>
</evidence>